<dbReference type="RefSeq" id="WP_347924762.1">
    <property type="nucleotide sequence ID" value="NZ_CP157199.1"/>
</dbReference>
<feature type="transmembrane region" description="Helical" evidence="1">
    <location>
        <begin position="12"/>
        <end position="31"/>
    </location>
</feature>
<dbReference type="PANTHER" id="PTHR36435:SF1">
    <property type="entry name" value="CAAX AMINO TERMINAL PROTEASE FAMILY PROTEIN"/>
    <property type="match status" value="1"/>
</dbReference>
<organism evidence="3">
    <name type="scientific">Pontimicrobium sp. SW4</name>
    <dbReference type="NCBI Taxonomy" id="3153519"/>
    <lineage>
        <taxon>Bacteria</taxon>
        <taxon>Pseudomonadati</taxon>
        <taxon>Bacteroidota</taxon>
        <taxon>Flavobacteriia</taxon>
        <taxon>Flavobacteriales</taxon>
        <taxon>Flavobacteriaceae</taxon>
        <taxon>Pontimicrobium</taxon>
    </lineage>
</organism>
<dbReference type="PANTHER" id="PTHR36435">
    <property type="entry name" value="SLR1288 PROTEIN"/>
    <property type="match status" value="1"/>
</dbReference>
<keyword evidence="1" id="KW-0472">Membrane</keyword>
<proteinExistence type="predicted"/>
<feature type="transmembrane region" description="Helical" evidence="1">
    <location>
        <begin position="177"/>
        <end position="196"/>
    </location>
</feature>
<feature type="transmembrane region" description="Helical" evidence="1">
    <location>
        <begin position="150"/>
        <end position="171"/>
    </location>
</feature>
<dbReference type="EMBL" id="CP157199">
    <property type="protein sequence ID" value="XBG61903.1"/>
    <property type="molecule type" value="Genomic_DNA"/>
</dbReference>
<dbReference type="GO" id="GO:0080120">
    <property type="term" value="P:CAAX-box protein maturation"/>
    <property type="evidence" value="ECO:0007669"/>
    <property type="project" value="UniProtKB-ARBA"/>
</dbReference>
<dbReference type="InterPro" id="IPR003675">
    <property type="entry name" value="Rce1/LyrA-like_dom"/>
</dbReference>
<sequence>MKYSKAITLTLLYFISLEILSLWIIIIPFGIGNLNLYKASHLINSIALLIFIVLFFKKIEHSNLLVLNKTKLKFYLFAILLGIGFVFFQSVLKIIYYQEISPDFFSYRFTLNRLKTYDAVASIMIVPIIEELFFRNYLQGALAKNYKPIKTILFASLLFAFIHIPFATLFFDSLDFSLRSAFIALFGGFIAGILYYKSKSIGPSIIFHVFWNLTSYIV</sequence>
<keyword evidence="1" id="KW-0812">Transmembrane</keyword>
<evidence type="ECO:0000259" key="2">
    <source>
        <dbReference type="Pfam" id="PF02517"/>
    </source>
</evidence>
<dbReference type="InterPro" id="IPR052710">
    <property type="entry name" value="CAAX_protease"/>
</dbReference>
<feature type="transmembrane region" description="Helical" evidence="1">
    <location>
        <begin position="117"/>
        <end position="138"/>
    </location>
</feature>
<evidence type="ECO:0000256" key="1">
    <source>
        <dbReference type="SAM" id="Phobius"/>
    </source>
</evidence>
<dbReference type="AlphaFoldDB" id="A0AAU7BUY7"/>
<feature type="transmembrane region" description="Helical" evidence="1">
    <location>
        <begin position="37"/>
        <end position="56"/>
    </location>
</feature>
<feature type="transmembrane region" description="Helical" evidence="1">
    <location>
        <begin position="76"/>
        <end position="97"/>
    </location>
</feature>
<dbReference type="GO" id="GO:0004175">
    <property type="term" value="F:endopeptidase activity"/>
    <property type="evidence" value="ECO:0007669"/>
    <property type="project" value="UniProtKB-ARBA"/>
</dbReference>
<protein>
    <submittedName>
        <fullName evidence="3">Type II CAAX endopeptidase family protein</fullName>
    </submittedName>
</protein>
<name>A0AAU7BUY7_9FLAO</name>
<keyword evidence="1" id="KW-1133">Transmembrane helix</keyword>
<dbReference type="Pfam" id="PF02517">
    <property type="entry name" value="Rce1-like"/>
    <property type="match status" value="1"/>
</dbReference>
<evidence type="ECO:0000313" key="3">
    <source>
        <dbReference type="EMBL" id="XBG61903.1"/>
    </source>
</evidence>
<feature type="domain" description="CAAX prenyl protease 2/Lysostaphin resistance protein A-like" evidence="2">
    <location>
        <begin position="117"/>
        <end position="213"/>
    </location>
</feature>
<gene>
    <name evidence="3" type="ORF">ABGB03_03140</name>
</gene>
<reference evidence="3" key="1">
    <citation type="submission" date="2024-05" db="EMBL/GenBank/DDBJ databases">
        <title>Pontimicrobium maritimus sp. nov., isolated form sea water.</title>
        <authorList>
            <person name="Muhammad N."/>
            <person name="Vuong T.Q."/>
            <person name="Han H.L."/>
            <person name="Kim S.-G."/>
        </authorList>
    </citation>
    <scope>NUCLEOTIDE SEQUENCE</scope>
    <source>
        <strain evidence="3">SW4</strain>
    </source>
</reference>
<accession>A0AAU7BUY7</accession>